<evidence type="ECO:0000259" key="5">
    <source>
        <dbReference type="SMART" id="SM00856"/>
    </source>
</evidence>
<feature type="chain" id="PRO_5043361748" description="Pectinesterase inhibitor domain-containing protein" evidence="4">
    <location>
        <begin position="25"/>
        <end position="190"/>
    </location>
</feature>
<protein>
    <recommendedName>
        <fullName evidence="5">Pectinesterase inhibitor domain-containing protein</fullName>
    </recommendedName>
</protein>
<evidence type="ECO:0000313" key="7">
    <source>
        <dbReference type="Proteomes" id="UP001159364"/>
    </source>
</evidence>
<name>A0AAV8THR2_9ROSI</name>
<feature type="signal peptide" evidence="4">
    <location>
        <begin position="1"/>
        <end position="24"/>
    </location>
</feature>
<dbReference type="Proteomes" id="UP001159364">
    <property type="component" value="Linkage Group LG05"/>
</dbReference>
<proteinExistence type="inferred from homology"/>
<keyword evidence="7" id="KW-1185">Reference proteome</keyword>
<dbReference type="PANTHER" id="PTHR36710">
    <property type="entry name" value="PECTINESTERASE INHIBITOR-LIKE"/>
    <property type="match status" value="1"/>
</dbReference>
<evidence type="ECO:0000313" key="6">
    <source>
        <dbReference type="EMBL" id="KAJ8766360.1"/>
    </source>
</evidence>
<dbReference type="CDD" id="cd15797">
    <property type="entry name" value="PMEI"/>
    <property type="match status" value="1"/>
</dbReference>
<dbReference type="NCBIfam" id="TIGR01614">
    <property type="entry name" value="PME_inhib"/>
    <property type="match status" value="1"/>
</dbReference>
<dbReference type="InterPro" id="IPR035513">
    <property type="entry name" value="Invertase/methylesterase_inhib"/>
</dbReference>
<evidence type="ECO:0000256" key="3">
    <source>
        <dbReference type="ARBA" id="ARBA00038471"/>
    </source>
</evidence>
<gene>
    <name evidence="6" type="ORF">K2173_022419</name>
</gene>
<feature type="domain" description="Pectinesterase inhibitor" evidence="5">
    <location>
        <begin position="32"/>
        <end position="184"/>
    </location>
</feature>
<dbReference type="SUPFAM" id="SSF101148">
    <property type="entry name" value="Plant invertase/pectin methylesterase inhibitor"/>
    <property type="match status" value="1"/>
</dbReference>
<dbReference type="SMART" id="SM00856">
    <property type="entry name" value="PMEI"/>
    <property type="match status" value="1"/>
</dbReference>
<evidence type="ECO:0000256" key="1">
    <source>
        <dbReference type="ARBA" id="ARBA00022729"/>
    </source>
</evidence>
<dbReference type="Pfam" id="PF04043">
    <property type="entry name" value="PMEI"/>
    <property type="match status" value="1"/>
</dbReference>
<dbReference type="PANTHER" id="PTHR36710:SF4">
    <property type="entry name" value="PLANT INVERTASE_PECTIN METHYLESTERASE INHIBITOR SUPERFAMILY PROTEIN"/>
    <property type="match status" value="1"/>
</dbReference>
<dbReference type="FunFam" id="1.20.140.40:FF:000008">
    <property type="entry name" value="Invertase/pectin methylesterase inhibitor family protein"/>
    <property type="match status" value="1"/>
</dbReference>
<dbReference type="GO" id="GO:0046910">
    <property type="term" value="F:pectinesterase inhibitor activity"/>
    <property type="evidence" value="ECO:0007669"/>
    <property type="project" value="InterPro"/>
</dbReference>
<dbReference type="EMBL" id="JAIWQS010000005">
    <property type="protein sequence ID" value="KAJ8766360.1"/>
    <property type="molecule type" value="Genomic_DNA"/>
</dbReference>
<dbReference type="InterPro" id="IPR052421">
    <property type="entry name" value="PCW_Enzyme_Inhibitor"/>
</dbReference>
<dbReference type="Gene3D" id="1.20.140.40">
    <property type="entry name" value="Invertase/pectin methylesterase inhibitor family protein"/>
    <property type="match status" value="1"/>
</dbReference>
<organism evidence="6 7">
    <name type="scientific">Erythroxylum novogranatense</name>
    <dbReference type="NCBI Taxonomy" id="1862640"/>
    <lineage>
        <taxon>Eukaryota</taxon>
        <taxon>Viridiplantae</taxon>
        <taxon>Streptophyta</taxon>
        <taxon>Embryophyta</taxon>
        <taxon>Tracheophyta</taxon>
        <taxon>Spermatophyta</taxon>
        <taxon>Magnoliopsida</taxon>
        <taxon>eudicotyledons</taxon>
        <taxon>Gunneridae</taxon>
        <taxon>Pentapetalae</taxon>
        <taxon>rosids</taxon>
        <taxon>fabids</taxon>
        <taxon>Malpighiales</taxon>
        <taxon>Erythroxylaceae</taxon>
        <taxon>Erythroxylum</taxon>
    </lineage>
</organism>
<comment type="similarity">
    <text evidence="3">Belongs to the PMEI family.</text>
</comment>
<keyword evidence="1 4" id="KW-0732">Signal</keyword>
<reference evidence="6 7" key="1">
    <citation type="submission" date="2021-09" db="EMBL/GenBank/DDBJ databases">
        <title>Genomic insights and catalytic innovation underlie evolution of tropane alkaloids biosynthesis.</title>
        <authorList>
            <person name="Wang Y.-J."/>
            <person name="Tian T."/>
            <person name="Huang J.-P."/>
            <person name="Huang S.-X."/>
        </authorList>
    </citation>
    <scope>NUCLEOTIDE SEQUENCE [LARGE SCALE GENOMIC DNA]</scope>
    <source>
        <strain evidence="6">KIB-2018</strain>
        <tissue evidence="6">Leaf</tissue>
    </source>
</reference>
<sequence>MVRFCSFSSVSFSVAVLLLTVASASMRVHEKTSESDIKAICESTIIPAYCFKLFNSDPRLVSIDLPSVATILIVKGQDKLSRTEKLIKTLIKKASPKPPPGGGPSLKERYLSCSENYDDALADILEAKQFIISHDYFGAQIHASAVLDDIVTCDDDLTDPTPDPSPLARHNMDASRLSRVILAVINHLHG</sequence>
<dbReference type="InterPro" id="IPR034086">
    <property type="entry name" value="PMEI_plant"/>
</dbReference>
<dbReference type="AlphaFoldDB" id="A0AAV8THR2"/>
<accession>A0AAV8THR2</accession>
<dbReference type="InterPro" id="IPR006501">
    <property type="entry name" value="Pectinesterase_inhib_dom"/>
</dbReference>
<evidence type="ECO:0000256" key="2">
    <source>
        <dbReference type="ARBA" id="ARBA00023157"/>
    </source>
</evidence>
<comment type="caution">
    <text evidence="6">The sequence shown here is derived from an EMBL/GenBank/DDBJ whole genome shotgun (WGS) entry which is preliminary data.</text>
</comment>
<keyword evidence="2" id="KW-1015">Disulfide bond</keyword>
<evidence type="ECO:0000256" key="4">
    <source>
        <dbReference type="SAM" id="SignalP"/>
    </source>
</evidence>